<feature type="non-terminal residue" evidence="2">
    <location>
        <position position="1"/>
    </location>
</feature>
<reference evidence="2" key="1">
    <citation type="journal article" date="2019" name="Sci. Rep.">
        <title>Draft genome of Tanacetum cinerariifolium, the natural source of mosquito coil.</title>
        <authorList>
            <person name="Yamashiro T."/>
            <person name="Shiraishi A."/>
            <person name="Satake H."/>
            <person name="Nakayama K."/>
        </authorList>
    </citation>
    <scope>NUCLEOTIDE SEQUENCE</scope>
</reference>
<organism evidence="2">
    <name type="scientific">Tanacetum cinerariifolium</name>
    <name type="common">Dalmatian daisy</name>
    <name type="synonym">Chrysanthemum cinerariifolium</name>
    <dbReference type="NCBI Taxonomy" id="118510"/>
    <lineage>
        <taxon>Eukaryota</taxon>
        <taxon>Viridiplantae</taxon>
        <taxon>Streptophyta</taxon>
        <taxon>Embryophyta</taxon>
        <taxon>Tracheophyta</taxon>
        <taxon>Spermatophyta</taxon>
        <taxon>Magnoliopsida</taxon>
        <taxon>eudicotyledons</taxon>
        <taxon>Gunneridae</taxon>
        <taxon>Pentapetalae</taxon>
        <taxon>asterids</taxon>
        <taxon>campanulids</taxon>
        <taxon>Asterales</taxon>
        <taxon>Asteraceae</taxon>
        <taxon>Asteroideae</taxon>
        <taxon>Anthemideae</taxon>
        <taxon>Anthemidinae</taxon>
        <taxon>Tanacetum</taxon>
    </lineage>
</organism>
<dbReference type="AlphaFoldDB" id="A0A699TGW9"/>
<feature type="region of interest" description="Disordered" evidence="1">
    <location>
        <begin position="1"/>
        <end position="50"/>
    </location>
</feature>
<feature type="compositionally biased region" description="Acidic residues" evidence="1">
    <location>
        <begin position="18"/>
        <end position="37"/>
    </location>
</feature>
<dbReference type="EMBL" id="BKCJ011248228">
    <property type="protein sequence ID" value="GFD09825.1"/>
    <property type="molecule type" value="Genomic_DNA"/>
</dbReference>
<sequence>DPNEDLEDDHADYHADGGDCDDEPFDDDDTDNEDDEKKEEHLASVDSSVVPVVDPVLSGGYTEALEADEPTPTPRSLHTIIPLSQTRLRRARNTIRLEPSMSASMEA</sequence>
<accession>A0A699TGW9</accession>
<proteinExistence type="predicted"/>
<evidence type="ECO:0000256" key="1">
    <source>
        <dbReference type="SAM" id="MobiDB-lite"/>
    </source>
</evidence>
<evidence type="ECO:0000313" key="2">
    <source>
        <dbReference type="EMBL" id="GFD09825.1"/>
    </source>
</evidence>
<comment type="caution">
    <text evidence="2">The sequence shown here is derived from an EMBL/GenBank/DDBJ whole genome shotgun (WGS) entry which is preliminary data.</text>
</comment>
<gene>
    <name evidence="2" type="ORF">Tci_881794</name>
</gene>
<protein>
    <submittedName>
        <fullName evidence="2">Uncharacterized protein</fullName>
    </submittedName>
</protein>
<name>A0A699TGW9_TANCI</name>
<feature type="compositionally biased region" description="Acidic residues" evidence="1">
    <location>
        <begin position="1"/>
        <end position="10"/>
    </location>
</feature>
<feature type="non-terminal residue" evidence="2">
    <location>
        <position position="107"/>
    </location>
</feature>